<dbReference type="Proteomes" id="UP001170717">
    <property type="component" value="Unassembled WGS sequence"/>
</dbReference>
<accession>A0AAW7Z121</accession>
<dbReference type="AlphaFoldDB" id="A0AAW7Z121"/>
<protein>
    <submittedName>
        <fullName evidence="1">Uncharacterized protein</fullName>
    </submittedName>
</protein>
<dbReference type="EMBL" id="JAUOQI010000001">
    <property type="protein sequence ID" value="MDO6575927.1"/>
    <property type="molecule type" value="Genomic_DNA"/>
</dbReference>
<gene>
    <name evidence="1" type="ORF">Q4527_00895</name>
</gene>
<dbReference type="RefSeq" id="WP_303537806.1">
    <property type="nucleotide sequence ID" value="NZ_JAUOQI010000001.1"/>
</dbReference>
<evidence type="ECO:0000313" key="2">
    <source>
        <dbReference type="Proteomes" id="UP001170717"/>
    </source>
</evidence>
<name>A0AAW7Z121_9ALTE</name>
<proteinExistence type="predicted"/>
<comment type="caution">
    <text evidence="1">The sequence shown here is derived from an EMBL/GenBank/DDBJ whole genome shotgun (WGS) entry which is preliminary data.</text>
</comment>
<evidence type="ECO:0000313" key="1">
    <source>
        <dbReference type="EMBL" id="MDO6575927.1"/>
    </source>
</evidence>
<reference evidence="1" key="1">
    <citation type="submission" date="2023-07" db="EMBL/GenBank/DDBJ databases">
        <title>Genome content predicts the carbon catabolic preferences of heterotrophic bacteria.</title>
        <authorList>
            <person name="Gralka M."/>
        </authorList>
    </citation>
    <scope>NUCLEOTIDE SEQUENCE</scope>
    <source>
        <strain evidence="1">F2M12</strain>
    </source>
</reference>
<sequence length="162" mass="18027">MDNLFVLGSIASILGAIWAWKEAASSKKSANQAKKIKEQLINHRKTSELVELQSLLNTAILGFKKYGATNSTSLMGSNHNSDAQLSLDFIHKLKEFREYFESKSGNVADNLYDEINAELAKFKNVNSSQKISTYGTSILNSLVSFSPLLKREATLQKEHTVE</sequence>
<organism evidence="1 2">
    <name type="scientific">Alteromonas stellipolaris</name>
    <dbReference type="NCBI Taxonomy" id="233316"/>
    <lineage>
        <taxon>Bacteria</taxon>
        <taxon>Pseudomonadati</taxon>
        <taxon>Pseudomonadota</taxon>
        <taxon>Gammaproteobacteria</taxon>
        <taxon>Alteromonadales</taxon>
        <taxon>Alteromonadaceae</taxon>
        <taxon>Alteromonas/Salinimonas group</taxon>
        <taxon>Alteromonas</taxon>
    </lineage>
</organism>